<dbReference type="Gene3D" id="1.25.40.990">
    <property type="match status" value="1"/>
</dbReference>
<dbReference type="Pfam" id="PF10075">
    <property type="entry name" value="CSN8_PSD8_EIF3K"/>
    <property type="match status" value="1"/>
</dbReference>
<gene>
    <name evidence="3" type="ORF">Cadr_000027746</name>
</gene>
<evidence type="ECO:0000313" key="4">
    <source>
        <dbReference type="Proteomes" id="UP000299084"/>
    </source>
</evidence>
<dbReference type="GO" id="GO:0005829">
    <property type="term" value="C:cytosol"/>
    <property type="evidence" value="ECO:0007669"/>
    <property type="project" value="TreeGrafter"/>
</dbReference>
<dbReference type="PANTHER" id="PTHR12387">
    <property type="entry name" value="26S PROTEASOME NON-ATPASE REGULATORY SUBUNIT 8"/>
    <property type="match status" value="1"/>
</dbReference>
<dbReference type="InterPro" id="IPR033464">
    <property type="entry name" value="CSN8_PSD8_EIF3K"/>
</dbReference>
<sequence length="146" mass="16344">MKVAKQKGSCVFRASLVEINVDGTGQPQPQLPNSSSVQTQEALALQRLDVRTEWLSSTELEHLPTKDIQTNVYIQHPVSLAQYLMEGSYNRVLLAEGNIPAESYTLFIDILLGPLRNEIAGSMEKAYEKTLFTEATRILTSTHPRR</sequence>
<name>A0A5N4CD59_CAMDR</name>
<organism evidence="3 4">
    <name type="scientific">Camelus dromedarius</name>
    <name type="common">Dromedary</name>
    <name type="synonym">Arabian camel</name>
    <dbReference type="NCBI Taxonomy" id="9838"/>
    <lineage>
        <taxon>Eukaryota</taxon>
        <taxon>Metazoa</taxon>
        <taxon>Chordata</taxon>
        <taxon>Craniata</taxon>
        <taxon>Vertebrata</taxon>
        <taxon>Euteleostomi</taxon>
        <taxon>Mammalia</taxon>
        <taxon>Eutheria</taxon>
        <taxon>Laurasiatheria</taxon>
        <taxon>Artiodactyla</taxon>
        <taxon>Tylopoda</taxon>
        <taxon>Camelidae</taxon>
        <taxon>Camelus</taxon>
    </lineage>
</organism>
<dbReference type="Proteomes" id="UP000299084">
    <property type="component" value="Unassembled WGS sequence"/>
</dbReference>
<dbReference type="AlphaFoldDB" id="A0A5N4CD59"/>
<dbReference type="GO" id="GO:0008541">
    <property type="term" value="C:proteasome regulatory particle, lid subcomplex"/>
    <property type="evidence" value="ECO:0007669"/>
    <property type="project" value="TreeGrafter"/>
</dbReference>
<dbReference type="GO" id="GO:0043161">
    <property type="term" value="P:proteasome-mediated ubiquitin-dependent protein catabolic process"/>
    <property type="evidence" value="ECO:0007669"/>
    <property type="project" value="TreeGrafter"/>
</dbReference>
<keyword evidence="1 3" id="KW-0647">Proteasome</keyword>
<evidence type="ECO:0000256" key="1">
    <source>
        <dbReference type="ARBA" id="ARBA00022942"/>
    </source>
</evidence>
<dbReference type="PANTHER" id="PTHR12387:SF0">
    <property type="entry name" value="26S PROTEASOME NON-ATPASE REGULATORY SUBUNIT 8"/>
    <property type="match status" value="1"/>
</dbReference>
<evidence type="ECO:0000259" key="2">
    <source>
        <dbReference type="Pfam" id="PF10075"/>
    </source>
</evidence>
<comment type="caution">
    <text evidence="3">The sequence shown here is derived from an EMBL/GenBank/DDBJ whole genome shotgun (WGS) entry which is preliminary data.</text>
</comment>
<dbReference type="GO" id="GO:0005634">
    <property type="term" value="C:nucleus"/>
    <property type="evidence" value="ECO:0007669"/>
    <property type="project" value="TreeGrafter"/>
</dbReference>
<keyword evidence="4" id="KW-1185">Reference proteome</keyword>
<protein>
    <submittedName>
        <fullName evidence="3">26S proteasome non-ATPase regulatory subunit 8</fullName>
    </submittedName>
</protein>
<proteinExistence type="predicted"/>
<accession>A0A5N4CD59</accession>
<evidence type="ECO:0000313" key="3">
    <source>
        <dbReference type="EMBL" id="KAB1256294.1"/>
    </source>
</evidence>
<reference evidence="3 4" key="1">
    <citation type="journal article" date="2019" name="Mol. Ecol. Resour.">
        <title>Improving Illumina assemblies with Hi-C and long reads: an example with the North African dromedary.</title>
        <authorList>
            <person name="Elbers J.P."/>
            <person name="Rogers M.F."/>
            <person name="Perelman P.L."/>
            <person name="Proskuryakova A.A."/>
            <person name="Serdyukova N.A."/>
            <person name="Johnson W.E."/>
            <person name="Horin P."/>
            <person name="Corander J."/>
            <person name="Murphy D."/>
            <person name="Burger P.A."/>
        </authorList>
    </citation>
    <scope>NUCLEOTIDE SEQUENCE [LARGE SCALE GENOMIC DNA]</scope>
    <source>
        <strain evidence="3">Drom800</strain>
        <tissue evidence="3">Blood</tissue>
    </source>
</reference>
<dbReference type="InterPro" id="IPR006746">
    <property type="entry name" value="26S_Psome_Rpn12"/>
</dbReference>
<dbReference type="EMBL" id="JWIN03000030">
    <property type="protein sequence ID" value="KAB1256294.1"/>
    <property type="molecule type" value="Genomic_DNA"/>
</dbReference>
<feature type="domain" description="CSN8/PSMD8/EIF3K" evidence="2">
    <location>
        <begin position="58"/>
        <end position="141"/>
    </location>
</feature>